<name>A0ABR4NKC2_9FUNG</name>
<dbReference type="NCBIfam" id="TIGR00324">
    <property type="entry name" value="endA"/>
    <property type="match status" value="1"/>
</dbReference>
<evidence type="ECO:0000256" key="3">
    <source>
        <dbReference type="ARBA" id="ARBA00034031"/>
    </source>
</evidence>
<proteinExistence type="inferred from homology"/>
<dbReference type="InterPro" id="IPR006677">
    <property type="entry name" value="tRNA_intron_Endonuc_cat-like"/>
</dbReference>
<evidence type="ECO:0000313" key="5">
    <source>
        <dbReference type="EMBL" id="KAL2919978.1"/>
    </source>
</evidence>
<dbReference type="CDD" id="cd22363">
    <property type="entry name" value="tRNA-intron_lyase_C"/>
    <property type="match status" value="1"/>
</dbReference>
<gene>
    <name evidence="5" type="primary">SEN2</name>
    <name evidence="5" type="ORF">HK105_200044</name>
</gene>
<evidence type="ECO:0000256" key="1">
    <source>
        <dbReference type="ARBA" id="ARBA00008078"/>
    </source>
</evidence>
<reference evidence="5 6" key="1">
    <citation type="submission" date="2023-09" db="EMBL/GenBank/DDBJ databases">
        <title>Pangenome analysis of Batrachochytrium dendrobatidis and related Chytrids.</title>
        <authorList>
            <person name="Yacoub M.N."/>
            <person name="Stajich J.E."/>
            <person name="James T.Y."/>
        </authorList>
    </citation>
    <scope>NUCLEOTIDE SEQUENCE [LARGE SCALE GENOMIC DNA]</scope>
    <source>
        <strain evidence="5 6">JEL0888</strain>
    </source>
</reference>
<evidence type="ECO:0000259" key="4">
    <source>
        <dbReference type="Pfam" id="PF01974"/>
    </source>
</evidence>
<protein>
    <recommendedName>
        <fullName evidence="2">tRNA-intron lyase</fullName>
        <ecNumber evidence="2">4.6.1.16</ecNumber>
    </recommendedName>
</protein>
<dbReference type="EC" id="4.6.1.16" evidence="2"/>
<accession>A0ABR4NKC2</accession>
<keyword evidence="5" id="KW-0540">Nuclease</keyword>
<organism evidence="5 6">
    <name type="scientific">Polyrhizophydium stewartii</name>
    <dbReference type="NCBI Taxonomy" id="2732419"/>
    <lineage>
        <taxon>Eukaryota</taxon>
        <taxon>Fungi</taxon>
        <taxon>Fungi incertae sedis</taxon>
        <taxon>Chytridiomycota</taxon>
        <taxon>Chytridiomycota incertae sedis</taxon>
        <taxon>Chytridiomycetes</taxon>
        <taxon>Rhizophydiales</taxon>
        <taxon>Rhizophydiales incertae sedis</taxon>
        <taxon>Polyrhizophydium</taxon>
    </lineage>
</organism>
<dbReference type="PANTHER" id="PTHR21227:SF0">
    <property type="entry name" value="TRNA-SPLICING ENDONUCLEASE SUBUNIT SEN2"/>
    <property type="match status" value="1"/>
</dbReference>
<dbReference type="InterPro" id="IPR006676">
    <property type="entry name" value="tRNA_splic"/>
</dbReference>
<dbReference type="EMBL" id="JADGIZ020000001">
    <property type="protein sequence ID" value="KAL2919978.1"/>
    <property type="molecule type" value="Genomic_DNA"/>
</dbReference>
<dbReference type="InterPro" id="IPR036167">
    <property type="entry name" value="tRNA_intron_Endo_cat-like_sf"/>
</dbReference>
<keyword evidence="5" id="KW-0456">Lyase</keyword>
<feature type="domain" description="tRNA intron endonuclease catalytic" evidence="4">
    <location>
        <begin position="231"/>
        <end position="312"/>
    </location>
</feature>
<dbReference type="GO" id="GO:0000213">
    <property type="term" value="F:tRNA-intron lyase activity"/>
    <property type="evidence" value="ECO:0007669"/>
    <property type="project" value="UniProtKB-EC"/>
</dbReference>
<sequence>MSHSSSGLKVRAATDRAGGATLPLALPTTDAVTLLHGYGLRRALGRLLRRAAQFLSFVAALLGLPRLAPRPAFRGVLEPELGFVLVEHHDRRSNASREAPRGVLGSPLSLWRSGFFGKGSLSRGEPTWWLRHHITSEQAAQMSSQDLHQGAASERRAHARAVERAEIVAQVSEDPEVYRLMLEEAVFLACAVGCLRVHQETALSRDELWRRCREIRRQQSAATETRRPLDFALKYAAYHYYRSRGWVVKSGHLFGADFVLYRDGPTQRHSDFAVQIVKHGQDQKSDQVTWLEMQMSTRVSTQAKKRTLLCSVVVPDGTDLDTSDCLRHIQVYDLAIGRWRPERSRE</sequence>
<dbReference type="Pfam" id="PF01974">
    <property type="entry name" value="tRNA_int_endo"/>
    <property type="match status" value="1"/>
</dbReference>
<dbReference type="PANTHER" id="PTHR21227">
    <property type="entry name" value="TRNA-SPLICING ENDONUCLEASE SUBUNIT SEN2"/>
    <property type="match status" value="1"/>
</dbReference>
<evidence type="ECO:0000313" key="6">
    <source>
        <dbReference type="Proteomes" id="UP001527925"/>
    </source>
</evidence>
<keyword evidence="5" id="KW-0378">Hydrolase</keyword>
<keyword evidence="5" id="KW-0255">Endonuclease</keyword>
<dbReference type="Gene3D" id="3.40.1350.10">
    <property type="match status" value="1"/>
</dbReference>
<comment type="catalytic activity">
    <reaction evidence="3">
        <text>pretRNA = a 3'-half-tRNA molecule with a 5'-OH end + a 5'-half-tRNA molecule with a 2',3'-cyclic phosphate end + an intron with a 2',3'-cyclic phosphate and a 5'-hydroxyl terminus.</text>
        <dbReference type="EC" id="4.6.1.16"/>
    </reaction>
</comment>
<dbReference type="Proteomes" id="UP001527925">
    <property type="component" value="Unassembled WGS sequence"/>
</dbReference>
<comment type="similarity">
    <text evidence="1">Belongs to the tRNA-intron endonuclease family.</text>
</comment>
<evidence type="ECO:0000256" key="2">
    <source>
        <dbReference type="ARBA" id="ARBA00012573"/>
    </source>
</evidence>
<dbReference type="InterPro" id="IPR011856">
    <property type="entry name" value="tRNA_endonuc-like_dom_sf"/>
</dbReference>
<keyword evidence="6" id="KW-1185">Reference proteome</keyword>
<dbReference type="SUPFAM" id="SSF53032">
    <property type="entry name" value="tRNA-intron endonuclease catalytic domain-like"/>
    <property type="match status" value="1"/>
</dbReference>
<comment type="caution">
    <text evidence="5">The sequence shown here is derived from an EMBL/GenBank/DDBJ whole genome shotgun (WGS) entry which is preliminary data.</text>
</comment>